<evidence type="ECO:0000256" key="15">
    <source>
        <dbReference type="ARBA" id="ARBA00023175"/>
    </source>
</evidence>
<feature type="repeat" description="WD" evidence="20">
    <location>
        <begin position="1591"/>
        <end position="1624"/>
    </location>
</feature>
<dbReference type="Pfam" id="PF00225">
    <property type="entry name" value="Kinesin"/>
    <property type="match status" value="1"/>
</dbReference>
<dbReference type="CDD" id="cd22263">
    <property type="entry name" value="Rcc_KIF21A"/>
    <property type="match status" value="1"/>
</dbReference>
<evidence type="ECO:0000256" key="16">
    <source>
        <dbReference type="ARBA" id="ARBA00023212"/>
    </source>
</evidence>
<protein>
    <recommendedName>
        <fullName evidence="19">Kinesin-like protein KIF21A</fullName>
    </recommendedName>
</protein>
<evidence type="ECO:0000256" key="1">
    <source>
        <dbReference type="ARBA" id="ARBA00004245"/>
    </source>
</evidence>
<dbReference type="Pfam" id="PF23204">
    <property type="entry name" value="KIF21A_2nd"/>
    <property type="match status" value="1"/>
</dbReference>
<dbReference type="InterPro" id="IPR001680">
    <property type="entry name" value="WD40_rpt"/>
</dbReference>
<dbReference type="GO" id="GO:0008017">
    <property type="term" value="F:microtubule binding"/>
    <property type="evidence" value="ECO:0007669"/>
    <property type="project" value="InterPro"/>
</dbReference>
<dbReference type="GO" id="GO:0005524">
    <property type="term" value="F:ATP binding"/>
    <property type="evidence" value="ECO:0007669"/>
    <property type="project" value="UniProtKB-UniRule"/>
</dbReference>
<evidence type="ECO:0000256" key="21">
    <source>
        <dbReference type="PROSITE-ProRule" id="PRU00283"/>
    </source>
</evidence>
<evidence type="ECO:0000256" key="13">
    <source>
        <dbReference type="ARBA" id="ARBA00022990"/>
    </source>
</evidence>
<dbReference type="InterPro" id="IPR001752">
    <property type="entry name" value="Kinesin_motor_dom"/>
</dbReference>
<keyword evidence="16" id="KW-0206">Cytoskeleton</keyword>
<feature type="region of interest" description="Disordered" evidence="23">
    <location>
        <begin position="1103"/>
        <end position="1126"/>
    </location>
</feature>
<evidence type="ECO:0000256" key="17">
    <source>
        <dbReference type="ARBA" id="ARBA00023273"/>
    </source>
</evidence>
<evidence type="ECO:0000256" key="5">
    <source>
        <dbReference type="ARBA" id="ARBA00004624"/>
    </source>
</evidence>
<dbReference type="Pfam" id="PF25764">
    <property type="entry name" value="KIF21A_4th"/>
    <property type="match status" value="1"/>
</dbReference>
<comment type="subcellular location">
    <subcellularLocation>
        <location evidence="3">Cell projection</location>
        <location evidence="3">Axon</location>
    </subcellularLocation>
    <subcellularLocation>
        <location evidence="2">Cell projection</location>
        <location evidence="2">Dendrite</location>
    </subcellularLocation>
    <subcellularLocation>
        <location evidence="5">Cell projection</location>
        <location evidence="5">Growth cone</location>
    </subcellularLocation>
    <subcellularLocation>
        <location evidence="4">Cytoplasm</location>
        <location evidence="4">Cell cortex</location>
    </subcellularLocation>
    <subcellularLocation>
        <location evidence="1">Cytoplasm</location>
        <location evidence="1">Cytoskeleton</location>
    </subcellularLocation>
</comment>
<dbReference type="SUPFAM" id="SSF50978">
    <property type="entry name" value="WD40 repeat-like"/>
    <property type="match status" value="1"/>
</dbReference>
<feature type="compositionally biased region" description="Basic and acidic residues" evidence="23">
    <location>
        <begin position="560"/>
        <end position="584"/>
    </location>
</feature>
<keyword evidence="17" id="KW-0966">Cell projection</keyword>
<dbReference type="InterPro" id="IPR027417">
    <property type="entry name" value="P-loop_NTPase"/>
</dbReference>
<dbReference type="GeneID" id="109268821"/>
<reference evidence="26" key="1">
    <citation type="submission" date="2025-08" db="UniProtKB">
        <authorList>
            <consortium name="RefSeq"/>
        </authorList>
    </citation>
    <scope>IDENTIFICATION</scope>
    <source>
        <tissue evidence="26">Whole blood</tissue>
    </source>
</reference>
<dbReference type="RefSeq" id="XP_019307998.1">
    <property type="nucleotide sequence ID" value="XM_019452453.2"/>
</dbReference>
<dbReference type="CDD" id="cd00200">
    <property type="entry name" value="WD40"/>
    <property type="match status" value="1"/>
</dbReference>
<evidence type="ECO:0000256" key="4">
    <source>
        <dbReference type="ARBA" id="ARBA00004544"/>
    </source>
</evidence>
<evidence type="ECO:0000256" key="12">
    <source>
        <dbReference type="ARBA" id="ARBA00022840"/>
    </source>
</evidence>
<keyword evidence="13" id="KW-0007">Acetylation</keyword>
<dbReference type="PANTHER" id="PTHR47969:SF31">
    <property type="entry name" value="KINESIN FAMILY MEMBER 21A"/>
    <property type="match status" value="1"/>
</dbReference>
<evidence type="ECO:0000256" key="22">
    <source>
        <dbReference type="SAM" id="Coils"/>
    </source>
</evidence>
<evidence type="ECO:0000256" key="18">
    <source>
        <dbReference type="ARBA" id="ARBA00053776"/>
    </source>
</evidence>
<dbReference type="Gene3D" id="2.130.10.10">
    <property type="entry name" value="YVTN repeat-like/Quinoprotein amine dehydrogenase"/>
    <property type="match status" value="2"/>
</dbReference>
<dbReference type="GO" id="GO:0030425">
    <property type="term" value="C:dendrite"/>
    <property type="evidence" value="ECO:0007669"/>
    <property type="project" value="UniProtKB-SubCell"/>
</dbReference>
<dbReference type="GO" id="GO:0007052">
    <property type="term" value="P:mitotic spindle organization"/>
    <property type="evidence" value="ECO:0007669"/>
    <property type="project" value="TreeGrafter"/>
</dbReference>
<dbReference type="GO" id="GO:0003777">
    <property type="term" value="F:microtubule motor activity"/>
    <property type="evidence" value="ECO:0007669"/>
    <property type="project" value="InterPro"/>
</dbReference>
<dbReference type="GO" id="GO:0005938">
    <property type="term" value="C:cell cortex"/>
    <property type="evidence" value="ECO:0007669"/>
    <property type="project" value="UniProtKB-SubCell"/>
</dbReference>
<name>A0A9V1FRU2_PANPR</name>
<dbReference type="CTD" id="55605"/>
<feature type="compositionally biased region" description="Polar residues" evidence="23">
    <location>
        <begin position="1157"/>
        <end position="1166"/>
    </location>
</feature>
<keyword evidence="10" id="KW-0677">Repeat</keyword>
<dbReference type="SMART" id="SM00129">
    <property type="entry name" value="KISc"/>
    <property type="match status" value="1"/>
</dbReference>
<dbReference type="Proteomes" id="UP001165780">
    <property type="component" value="Unplaced"/>
</dbReference>
<keyword evidence="11 21" id="KW-0547">Nucleotide-binding</keyword>
<evidence type="ECO:0000259" key="24">
    <source>
        <dbReference type="PROSITE" id="PS50067"/>
    </source>
</evidence>
<accession>A0A9V1FRU2</accession>
<dbReference type="InterPro" id="IPR019821">
    <property type="entry name" value="Kinesin_motor_CS"/>
</dbReference>
<dbReference type="SUPFAM" id="SSF52540">
    <property type="entry name" value="P-loop containing nucleoside triphosphate hydrolases"/>
    <property type="match status" value="1"/>
</dbReference>
<dbReference type="PRINTS" id="PR00380">
    <property type="entry name" value="KINESINHEAVY"/>
</dbReference>
<feature type="domain" description="Kinesin motor" evidence="24">
    <location>
        <begin position="9"/>
        <end position="371"/>
    </location>
</feature>
<feature type="repeat" description="WD" evidence="20">
    <location>
        <begin position="1312"/>
        <end position="1351"/>
    </location>
</feature>
<dbReference type="Pfam" id="PF00400">
    <property type="entry name" value="WD40"/>
    <property type="match status" value="6"/>
</dbReference>
<dbReference type="GO" id="GO:0030426">
    <property type="term" value="C:growth cone"/>
    <property type="evidence" value="ECO:0007669"/>
    <property type="project" value="UniProtKB-SubCell"/>
</dbReference>
<evidence type="ECO:0000256" key="10">
    <source>
        <dbReference type="ARBA" id="ARBA00022737"/>
    </source>
</evidence>
<dbReference type="Pfam" id="PF23203">
    <property type="entry name" value="KIF21A"/>
    <property type="match status" value="1"/>
</dbReference>
<dbReference type="FunFam" id="2.130.10.10:FF:000233">
    <property type="entry name" value="Kinesin family member 21A"/>
    <property type="match status" value="1"/>
</dbReference>
<dbReference type="PROSITE" id="PS50067">
    <property type="entry name" value="KINESIN_MOTOR_2"/>
    <property type="match status" value="1"/>
</dbReference>
<dbReference type="PROSITE" id="PS00678">
    <property type="entry name" value="WD_REPEATS_1"/>
    <property type="match status" value="1"/>
</dbReference>
<feature type="region of interest" description="Disordered" evidence="23">
    <location>
        <begin position="1156"/>
        <end position="1269"/>
    </location>
</feature>
<evidence type="ECO:0000256" key="19">
    <source>
        <dbReference type="ARBA" id="ARBA00073302"/>
    </source>
</evidence>
<keyword evidence="25" id="KW-1185">Reference proteome</keyword>
<evidence type="ECO:0000256" key="11">
    <source>
        <dbReference type="ARBA" id="ARBA00022741"/>
    </source>
</evidence>
<evidence type="ECO:0000256" key="2">
    <source>
        <dbReference type="ARBA" id="ARBA00004279"/>
    </source>
</evidence>
<evidence type="ECO:0000256" key="9">
    <source>
        <dbReference type="ARBA" id="ARBA00022701"/>
    </source>
</evidence>
<dbReference type="CDD" id="cd01372">
    <property type="entry name" value="KISc_KIF4"/>
    <property type="match status" value="1"/>
</dbReference>
<gene>
    <name evidence="26" type="primary">KIF21A</name>
</gene>
<dbReference type="PANTHER" id="PTHR47969">
    <property type="entry name" value="CHROMOSOME-ASSOCIATED KINESIN KIF4A-RELATED"/>
    <property type="match status" value="1"/>
</dbReference>
<evidence type="ECO:0000313" key="26">
    <source>
        <dbReference type="RefSeq" id="XP_019307998.1"/>
    </source>
</evidence>
<dbReference type="InterPro" id="IPR019775">
    <property type="entry name" value="WD40_repeat_CS"/>
</dbReference>
<evidence type="ECO:0000256" key="8">
    <source>
        <dbReference type="ARBA" id="ARBA00022574"/>
    </source>
</evidence>
<feature type="compositionally biased region" description="Polar residues" evidence="23">
    <location>
        <begin position="1115"/>
        <end position="1125"/>
    </location>
</feature>
<dbReference type="InterPro" id="IPR056533">
    <property type="entry name" value="KIF21A/B_hel_1"/>
</dbReference>
<evidence type="ECO:0000313" key="25">
    <source>
        <dbReference type="Proteomes" id="UP001165780"/>
    </source>
</evidence>
<evidence type="ECO:0000256" key="6">
    <source>
        <dbReference type="ARBA" id="ARBA00022490"/>
    </source>
</evidence>
<dbReference type="PROSITE" id="PS50294">
    <property type="entry name" value="WD_REPEATS_REGION"/>
    <property type="match status" value="2"/>
</dbReference>
<dbReference type="InterPro" id="IPR056532">
    <property type="entry name" value="KIF21A/B_hel_2"/>
</dbReference>
<dbReference type="PROSITE" id="PS50082">
    <property type="entry name" value="WD_REPEATS_2"/>
    <property type="match status" value="2"/>
</dbReference>
<dbReference type="GO" id="GO:0007018">
    <property type="term" value="P:microtubule-based movement"/>
    <property type="evidence" value="ECO:0007669"/>
    <property type="project" value="InterPro"/>
</dbReference>
<feature type="compositionally biased region" description="Acidic residues" evidence="23">
    <location>
        <begin position="585"/>
        <end position="624"/>
    </location>
</feature>
<comment type="similarity">
    <text evidence="21">Belongs to the TRAFAC class myosin-kinesin ATPase superfamily. Kinesin family.</text>
</comment>
<dbReference type="Gene3D" id="3.40.850.10">
    <property type="entry name" value="Kinesin motor domain"/>
    <property type="match status" value="1"/>
</dbReference>
<feature type="compositionally biased region" description="Polar residues" evidence="23">
    <location>
        <begin position="1183"/>
        <end position="1192"/>
    </location>
</feature>
<dbReference type="GO" id="GO:0005874">
    <property type="term" value="C:microtubule"/>
    <property type="evidence" value="ECO:0007669"/>
    <property type="project" value="UniProtKB-KW"/>
</dbReference>
<keyword evidence="12 21" id="KW-0067">ATP-binding</keyword>
<feature type="coiled-coil region" evidence="22">
    <location>
        <begin position="379"/>
        <end position="513"/>
    </location>
</feature>
<dbReference type="GO" id="GO:0051231">
    <property type="term" value="P:spindle elongation"/>
    <property type="evidence" value="ECO:0007669"/>
    <property type="project" value="TreeGrafter"/>
</dbReference>
<keyword evidence="8 20" id="KW-0853">WD repeat</keyword>
<keyword evidence="9" id="KW-0493">Microtubule</keyword>
<keyword evidence="15 21" id="KW-0505">Motor protein</keyword>
<feature type="region of interest" description="Disordered" evidence="23">
    <location>
        <begin position="553"/>
        <end position="628"/>
    </location>
</feature>
<dbReference type="FunFam" id="3.40.850.10:FF:000011">
    <property type="entry name" value="Kinesin family member 21A"/>
    <property type="match status" value="1"/>
</dbReference>
<sequence length="1643" mass="183784">MWGAPDESSVRVAVRIRPQLAKEKIEGCHICTSVTPGEPQVFLGKDKAFTFDYVFDIDSQQEQIYTQCIEKLIEGCFEGYNATVFAYGQTGAGKTYTMGTGFDVNIIEEEQGIISRAVKHLFKSIEEKKHTAIKNGLPPPDFKVNAQFLELYNEEVLDLFDTTRDIDAKNKKSNIRIHEDSTGGIYTVGVTTRTVNTESEMMQCLKLGALSRTTASTQMNVQSSRSHAIFTIHLCQTRMCPQIDAENLTDNKVISESSQMNEFETLTAKFHFVDLAGSERLKRTGATGERAKEGISINCGLLALGNVISALGDKSKRATHVPYRDSKLTRLLQDSLGGNSQTIMIACVSPSDRDFMETLNTLKYANRARNIKNKVMVNQDRASQQINALRSEITRLQMELMEYKTGKRIIDEEGVESINDMFHENAMLQTENNNLRVRIKAMQETVDALRTRITQLVSDQANQVLARAGEGNEEISNMIHSYIKEIEDLRAKLLESEAVNENLRKNLTRATARSPYFSGSSAFSPTVLSSDKETIEIIDLAKKDLEKLKRKEKRKKKSVAGKEDNADTDQEKKEEKGITERENNELEVEESQEVSDHEEEEEEEEEEEDDIEGGESSDESDSESDEKANYQADLANITCEIAIKQKLIDELENSQKRLQTLKKQYEEKLMMLQHKIRDTQLERDQVLQNLGSVESYSEEKAKKVRSEYEKKLQAMNKELQRLQTAQKEHARLLKNQSQYEKQLKKLQQDVMEMKKTKVRLMKQMKEEQEKARLTESRRNREIAQLKKDQRKRDHQLRLLEAQKRNQEVVLRRKTEEVTALRRQVRPMSDRVAGKVMRKLSSSDTPVQDTGSSAAAVEADVSRAGAQQKMRIPVARVQALPTPTTNGTRKKYQRKGLTGRVFTSKTARMKWQLLERRVTDIIMQKMTISNMETDMNRLLKQREELTKRREKLSKRREKMVKESGEGDKNVVNINEEMESLTANIDYINDSISDCQANIMQMEEAKEEGETLDITAVINACTLTEARYLLDHFLSMGINKGLQAAQKEAQIKVLEGRLKQTEITSATQNQLLFHMLKEKAELNPELDALLGHALQDLDSVPLENVEDSTDEDAPLNSPGSEGSTLSSDLMKLCGEVKPKSKARRRTTTQMELLYADSSELASDTSTGDASLPGALTPVAEGQEIGMNTETSGTSAREKELPPPSGFPSKIGSISKQSSLSEKKLPEPSPITRRKAYEKEKSKAKEQKHSDSGTSEASLSPPSSPPSRPRNELNVFNRLTVSQGNTSVQQDKGIINPFPASKGIRASPLQCIHIAEGHTKAVLCVDSTDDLLFTGSKDRTCKVWNLVTGQEIMSLGGHPNNVVSVKYCNYTSLVFTVSTSYIKVWDIRDSAKCIRTLTSSGQVTLGDACSASTSRTVAIPSGENQINQIALNPTGTFLYAASGNAVRMWDLKRFQSTGKLTGHLGPVMCLTVDQISNGQDLIITGSKDHYIKMFDVTEGALGTVSPTHNFEPPHYDGIEALTIQGDNLFSGSRDNGIKKWDLAQKDLLQQVPNAHKDWVCALGVVPGHPVLLSGCRGGILKLWNMDTFVPVGEMKGHDSPINAICVNSTHIFTAADDRTVRIWKARNLQDGQISDIGDLGEDIASN</sequence>
<feature type="binding site" evidence="21">
    <location>
        <begin position="88"/>
        <end position="95"/>
    </location>
    <ligand>
        <name>ATP</name>
        <dbReference type="ChEBI" id="CHEBI:30616"/>
    </ligand>
</feature>
<dbReference type="InterPro" id="IPR036322">
    <property type="entry name" value="WD40_repeat_dom_sf"/>
</dbReference>
<feature type="coiled-coil region" evidence="22">
    <location>
        <begin position="927"/>
        <end position="961"/>
    </location>
</feature>
<organism evidence="25 26">
    <name type="scientific">Panthera pardus</name>
    <name type="common">Leopard</name>
    <name type="synonym">Felis pardus</name>
    <dbReference type="NCBI Taxonomy" id="9691"/>
    <lineage>
        <taxon>Eukaryota</taxon>
        <taxon>Metazoa</taxon>
        <taxon>Chordata</taxon>
        <taxon>Craniata</taxon>
        <taxon>Vertebrata</taxon>
        <taxon>Euteleostomi</taxon>
        <taxon>Mammalia</taxon>
        <taxon>Eutheria</taxon>
        <taxon>Laurasiatheria</taxon>
        <taxon>Carnivora</taxon>
        <taxon>Feliformia</taxon>
        <taxon>Felidae</taxon>
        <taxon>Pantherinae</taxon>
        <taxon>Panthera</taxon>
    </lineage>
</organism>
<dbReference type="FunFam" id="2.130.10.10:FF:000370">
    <property type="entry name" value="Kinesin family member 21A"/>
    <property type="match status" value="1"/>
</dbReference>
<dbReference type="InterPro" id="IPR036961">
    <property type="entry name" value="Kinesin_motor_dom_sf"/>
</dbReference>
<feature type="compositionally biased region" description="Basic and acidic residues" evidence="23">
    <location>
        <begin position="1232"/>
        <end position="1248"/>
    </location>
</feature>
<evidence type="ECO:0000256" key="3">
    <source>
        <dbReference type="ARBA" id="ARBA00004489"/>
    </source>
</evidence>
<dbReference type="InterPro" id="IPR015943">
    <property type="entry name" value="WD40/YVTN_repeat-like_dom_sf"/>
</dbReference>
<dbReference type="PROSITE" id="PS00411">
    <property type="entry name" value="KINESIN_MOTOR_1"/>
    <property type="match status" value="1"/>
</dbReference>
<evidence type="ECO:0000256" key="20">
    <source>
        <dbReference type="PROSITE-ProRule" id="PRU00221"/>
    </source>
</evidence>
<keyword evidence="14 22" id="KW-0175">Coiled coil</keyword>
<dbReference type="SUPFAM" id="SSF46579">
    <property type="entry name" value="Prefoldin"/>
    <property type="match status" value="1"/>
</dbReference>
<evidence type="ECO:0000256" key="7">
    <source>
        <dbReference type="ARBA" id="ARBA00022553"/>
    </source>
</evidence>
<dbReference type="GO" id="GO:0005875">
    <property type="term" value="C:microtubule associated complex"/>
    <property type="evidence" value="ECO:0007669"/>
    <property type="project" value="TreeGrafter"/>
</dbReference>
<proteinExistence type="inferred from homology"/>
<dbReference type="InterPro" id="IPR027640">
    <property type="entry name" value="Kinesin-like_fam"/>
</dbReference>
<dbReference type="SMART" id="SM00320">
    <property type="entry name" value="WD40"/>
    <property type="match status" value="7"/>
</dbReference>
<evidence type="ECO:0000256" key="23">
    <source>
        <dbReference type="SAM" id="MobiDB-lite"/>
    </source>
</evidence>
<evidence type="ECO:0000256" key="14">
    <source>
        <dbReference type="ARBA" id="ARBA00023054"/>
    </source>
</evidence>
<comment type="function">
    <text evidence="18">Processive microtubule plus-end directed motor protein involved in neuronal axon guidance. Is recruited by KANK1 to cortical microtubule stabilizing complexes (CMSCs) at focal adhesions (FAs) rims where it promotes microtubule capture and stability. Controls microtubule polymerization rate at axonal growth cones and suppresses microtubule growth without inducing microtubule disassembly once it reaches the cell cortex.</text>
</comment>
<keyword evidence="6" id="KW-0963">Cytoplasm</keyword>
<keyword evidence="7" id="KW-0597">Phosphoprotein</keyword>